<protein>
    <submittedName>
        <fullName evidence="7">Prenyltransferase</fullName>
    </submittedName>
</protein>
<evidence type="ECO:0000256" key="3">
    <source>
        <dbReference type="ARBA" id="ARBA00022692"/>
    </source>
</evidence>
<feature type="transmembrane region" description="Helical" evidence="6">
    <location>
        <begin position="80"/>
        <end position="99"/>
    </location>
</feature>
<dbReference type="InterPro" id="IPR000537">
    <property type="entry name" value="UbiA_prenyltransferase"/>
</dbReference>
<gene>
    <name evidence="7" type="ORF">EH243_09855</name>
</gene>
<dbReference type="RefSeq" id="WP_126158484.1">
    <property type="nucleotide sequence ID" value="NZ_RQXW01000007.1"/>
</dbReference>
<evidence type="ECO:0000313" key="8">
    <source>
        <dbReference type="Proteomes" id="UP000283087"/>
    </source>
</evidence>
<comment type="subcellular location">
    <subcellularLocation>
        <location evidence="1">Membrane</location>
        <topology evidence="1">Multi-pass membrane protein</topology>
    </subcellularLocation>
</comment>
<evidence type="ECO:0000256" key="2">
    <source>
        <dbReference type="ARBA" id="ARBA00022679"/>
    </source>
</evidence>
<dbReference type="GO" id="GO:0004659">
    <property type="term" value="F:prenyltransferase activity"/>
    <property type="evidence" value="ECO:0007669"/>
    <property type="project" value="InterPro"/>
</dbReference>
<dbReference type="PANTHER" id="PTHR13929:SF0">
    <property type="entry name" value="UBIA PRENYLTRANSFERASE DOMAIN-CONTAINING PROTEIN 1"/>
    <property type="match status" value="1"/>
</dbReference>
<evidence type="ECO:0000256" key="4">
    <source>
        <dbReference type="ARBA" id="ARBA00022989"/>
    </source>
</evidence>
<dbReference type="GO" id="GO:0016020">
    <property type="term" value="C:membrane"/>
    <property type="evidence" value="ECO:0007669"/>
    <property type="project" value="UniProtKB-SubCell"/>
</dbReference>
<keyword evidence="5 6" id="KW-0472">Membrane</keyword>
<feature type="transmembrane region" description="Helical" evidence="6">
    <location>
        <begin position="134"/>
        <end position="153"/>
    </location>
</feature>
<feature type="transmembrane region" description="Helical" evidence="6">
    <location>
        <begin position="207"/>
        <end position="234"/>
    </location>
</feature>
<evidence type="ECO:0000256" key="5">
    <source>
        <dbReference type="ARBA" id="ARBA00023136"/>
    </source>
</evidence>
<dbReference type="OrthoDB" id="9767568at2"/>
<dbReference type="AlphaFoldDB" id="A0A430KR45"/>
<sequence>MKYDKYSLGRALRPFSFSVALITCLVGILSAADQSGFSYPVASLILLGALLLQASVNLINDHADLHYLTDTVARAKIIRNFRLGLGCLLLSAAVGIYLISYAGLGLLALLLVGLAGALGYTVEPINFKRRGLAVVLVFWLMGVLMVCGSYYILAGEINWLIFWRSVPVSLISSLLLLANEIRDVTSDRDEGIHTLTVRLGLRRARMLYLMLLASVVVIAGVLLSLGVISGFWWLASLPMIAWLYKQQQDERGRASLPPASGRFFMLFGLLYCLSL</sequence>
<evidence type="ECO:0000256" key="6">
    <source>
        <dbReference type="SAM" id="Phobius"/>
    </source>
</evidence>
<keyword evidence="8" id="KW-1185">Reference proteome</keyword>
<keyword evidence="3 6" id="KW-0812">Transmembrane</keyword>
<dbReference type="InterPro" id="IPR026046">
    <property type="entry name" value="UBIAD1"/>
</dbReference>
<evidence type="ECO:0000313" key="7">
    <source>
        <dbReference type="EMBL" id="RTE65977.1"/>
    </source>
</evidence>
<dbReference type="PANTHER" id="PTHR13929">
    <property type="entry name" value="1,4-DIHYDROXY-2-NAPHTHOATE OCTAPRENYLTRANSFERASE"/>
    <property type="match status" value="1"/>
</dbReference>
<keyword evidence="4 6" id="KW-1133">Transmembrane helix</keyword>
<reference evidence="7 8" key="1">
    <citation type="submission" date="2018-11" db="EMBL/GenBank/DDBJ databases">
        <title>The draft genome sequence of Amphritea opalescens ANRC-JH13T.</title>
        <authorList>
            <person name="Fang Z."/>
            <person name="Zhang Y."/>
            <person name="Han X."/>
        </authorList>
    </citation>
    <scope>NUCLEOTIDE SEQUENCE [LARGE SCALE GENOMIC DNA]</scope>
    <source>
        <strain evidence="7 8">ANRC-JH13</strain>
    </source>
</reference>
<dbReference type="GO" id="GO:0009234">
    <property type="term" value="P:menaquinone biosynthetic process"/>
    <property type="evidence" value="ECO:0007669"/>
    <property type="project" value="TreeGrafter"/>
</dbReference>
<dbReference type="CDD" id="cd13962">
    <property type="entry name" value="PT_UbiA_UBIAD1"/>
    <property type="match status" value="1"/>
</dbReference>
<accession>A0A430KR45</accession>
<feature type="transmembrane region" description="Helical" evidence="6">
    <location>
        <begin position="12"/>
        <end position="31"/>
    </location>
</feature>
<dbReference type="EMBL" id="RQXW01000007">
    <property type="protein sequence ID" value="RTE65977.1"/>
    <property type="molecule type" value="Genomic_DNA"/>
</dbReference>
<dbReference type="GO" id="GO:0042371">
    <property type="term" value="P:vitamin K biosynthetic process"/>
    <property type="evidence" value="ECO:0007669"/>
    <property type="project" value="TreeGrafter"/>
</dbReference>
<proteinExistence type="predicted"/>
<name>A0A430KR45_9GAMM</name>
<evidence type="ECO:0000256" key="1">
    <source>
        <dbReference type="ARBA" id="ARBA00004141"/>
    </source>
</evidence>
<dbReference type="Proteomes" id="UP000283087">
    <property type="component" value="Unassembled WGS sequence"/>
</dbReference>
<keyword evidence="2 7" id="KW-0808">Transferase</keyword>
<feature type="transmembrane region" description="Helical" evidence="6">
    <location>
        <begin position="37"/>
        <end position="59"/>
    </location>
</feature>
<dbReference type="PIRSF" id="PIRSF005355">
    <property type="entry name" value="UBIAD1"/>
    <property type="match status" value="1"/>
</dbReference>
<dbReference type="Gene3D" id="1.20.120.1780">
    <property type="entry name" value="UbiA prenyltransferase"/>
    <property type="match status" value="1"/>
</dbReference>
<feature type="transmembrane region" description="Helical" evidence="6">
    <location>
        <begin position="159"/>
        <end position="178"/>
    </location>
</feature>
<feature type="transmembrane region" description="Helical" evidence="6">
    <location>
        <begin position="105"/>
        <end position="122"/>
    </location>
</feature>
<comment type="caution">
    <text evidence="7">The sequence shown here is derived from an EMBL/GenBank/DDBJ whole genome shotgun (WGS) entry which is preliminary data.</text>
</comment>
<dbReference type="Pfam" id="PF01040">
    <property type="entry name" value="UbiA"/>
    <property type="match status" value="1"/>
</dbReference>
<organism evidence="7 8">
    <name type="scientific">Amphritea opalescens</name>
    <dbReference type="NCBI Taxonomy" id="2490544"/>
    <lineage>
        <taxon>Bacteria</taxon>
        <taxon>Pseudomonadati</taxon>
        <taxon>Pseudomonadota</taxon>
        <taxon>Gammaproteobacteria</taxon>
        <taxon>Oceanospirillales</taxon>
        <taxon>Oceanospirillaceae</taxon>
        <taxon>Amphritea</taxon>
    </lineage>
</organism>